<gene>
    <name evidence="2" type="ORF">CDQ91_09575</name>
</gene>
<dbReference type="Pfam" id="PF13302">
    <property type="entry name" value="Acetyltransf_3"/>
    <property type="match status" value="1"/>
</dbReference>
<keyword evidence="3" id="KW-1185">Reference proteome</keyword>
<name>A0A246JY94_9SPHN</name>
<keyword evidence="2" id="KW-0808">Transferase</keyword>
<dbReference type="PANTHER" id="PTHR43792:SF16">
    <property type="entry name" value="N-ACETYLTRANSFERASE DOMAIN-CONTAINING PROTEIN"/>
    <property type="match status" value="1"/>
</dbReference>
<dbReference type="GO" id="GO:0016747">
    <property type="term" value="F:acyltransferase activity, transferring groups other than amino-acyl groups"/>
    <property type="evidence" value="ECO:0007669"/>
    <property type="project" value="InterPro"/>
</dbReference>
<comment type="caution">
    <text evidence="2">The sequence shown here is derived from an EMBL/GenBank/DDBJ whole genome shotgun (WGS) entry which is preliminary data.</text>
</comment>
<evidence type="ECO:0000259" key="1">
    <source>
        <dbReference type="PROSITE" id="PS51186"/>
    </source>
</evidence>
<accession>A0A246JY94</accession>
<dbReference type="SUPFAM" id="SSF55729">
    <property type="entry name" value="Acyl-CoA N-acyltransferases (Nat)"/>
    <property type="match status" value="1"/>
</dbReference>
<feature type="domain" description="N-acetyltransferase" evidence="1">
    <location>
        <begin position="13"/>
        <end position="175"/>
    </location>
</feature>
<dbReference type="PANTHER" id="PTHR43792">
    <property type="entry name" value="GNAT FAMILY, PUTATIVE (AFU_ORTHOLOGUE AFUA_3G00765)-RELATED-RELATED"/>
    <property type="match status" value="1"/>
</dbReference>
<dbReference type="EMBL" id="NISJ01000004">
    <property type="protein sequence ID" value="OWQ98048.1"/>
    <property type="molecule type" value="Genomic_DNA"/>
</dbReference>
<dbReference type="InterPro" id="IPR051531">
    <property type="entry name" value="N-acetyltransferase"/>
</dbReference>
<evidence type="ECO:0000313" key="2">
    <source>
        <dbReference type="EMBL" id="OWQ98048.1"/>
    </source>
</evidence>
<reference evidence="2 3" key="1">
    <citation type="journal article" date="2002" name="Int. J. Syst. Evol. Microbiol.">
        <title>Sphingopyxis witflariensis sp. nov., isolated from activated sludge.</title>
        <authorList>
            <person name="Kampfer P."/>
            <person name="Witzenberger R."/>
            <person name="Denner E.B."/>
            <person name="Busse H.J."/>
            <person name="Neef A."/>
        </authorList>
    </citation>
    <scope>NUCLEOTIDE SEQUENCE [LARGE SCALE GENOMIC DNA]</scope>
    <source>
        <strain evidence="2 3">DSM 14551</strain>
    </source>
</reference>
<dbReference type="PROSITE" id="PS51186">
    <property type="entry name" value="GNAT"/>
    <property type="match status" value="1"/>
</dbReference>
<organism evidence="2 3">
    <name type="scientific">Sphingopyxis witflariensis</name>
    <dbReference type="NCBI Taxonomy" id="173675"/>
    <lineage>
        <taxon>Bacteria</taxon>
        <taxon>Pseudomonadati</taxon>
        <taxon>Pseudomonadota</taxon>
        <taxon>Alphaproteobacteria</taxon>
        <taxon>Sphingomonadales</taxon>
        <taxon>Sphingomonadaceae</taxon>
        <taxon>Sphingopyxis</taxon>
    </lineage>
</organism>
<evidence type="ECO:0000313" key="3">
    <source>
        <dbReference type="Proteomes" id="UP000197097"/>
    </source>
</evidence>
<protein>
    <submittedName>
        <fullName evidence="2">GNAT family N-acetyltransferase</fullName>
    </submittedName>
</protein>
<dbReference type="Gene3D" id="3.40.630.30">
    <property type="match status" value="1"/>
</dbReference>
<dbReference type="InterPro" id="IPR016181">
    <property type="entry name" value="Acyl_CoA_acyltransferase"/>
</dbReference>
<dbReference type="OrthoDB" id="6293260at2"/>
<dbReference type="Proteomes" id="UP000197097">
    <property type="component" value="Unassembled WGS sequence"/>
</dbReference>
<dbReference type="AlphaFoldDB" id="A0A246JY94"/>
<dbReference type="InterPro" id="IPR000182">
    <property type="entry name" value="GNAT_dom"/>
</dbReference>
<proteinExistence type="predicted"/>
<sequence>MFTTPPTLETERLRLRPHRLSDKDVHIAMWADTRVTRFIGGEPRAPDVSWGKFLSSAGLWPVMGFGYWVFADKASDKLIGQGGLSYFCRGIPELEDVPEAGWAFDADHWGSGLATEAMGAALGWADECLDALEVRCIIDPGHVASEKVAAKLGFRRIGESDALGNVVTIYSRPKGG</sequence>